<reference evidence="1 2" key="1">
    <citation type="submission" date="2018-03" db="EMBL/GenBank/DDBJ databases">
        <title>Defining the species Micromonospora saelicesensis and Micromonospora noduli under the framework of genomics.</title>
        <authorList>
            <person name="Riesco R."/>
            <person name="Trujillo M.E."/>
        </authorList>
    </citation>
    <scope>NUCLEOTIDE SEQUENCE [LARGE SCALE GENOMIC DNA]</scope>
    <source>
        <strain evidence="1 2">PSN13</strain>
    </source>
</reference>
<organism evidence="1 2">
    <name type="scientific">Micromonospora saelicesensis</name>
    <dbReference type="NCBI Taxonomy" id="285676"/>
    <lineage>
        <taxon>Bacteria</taxon>
        <taxon>Bacillati</taxon>
        <taxon>Actinomycetota</taxon>
        <taxon>Actinomycetes</taxon>
        <taxon>Micromonosporales</taxon>
        <taxon>Micromonosporaceae</taxon>
        <taxon>Micromonospora</taxon>
    </lineage>
</organism>
<comment type="caution">
    <text evidence="1">The sequence shown here is derived from an EMBL/GenBank/DDBJ whole genome shotgun (WGS) entry which is preliminary data.</text>
</comment>
<evidence type="ECO:0000313" key="1">
    <source>
        <dbReference type="EMBL" id="RAO26504.1"/>
    </source>
</evidence>
<dbReference type="RefSeq" id="WP_112678885.1">
    <property type="nucleotide sequence ID" value="NZ_PYAG01000041.1"/>
</dbReference>
<gene>
    <name evidence="1" type="ORF">PSN13_06532</name>
</gene>
<evidence type="ECO:0000313" key="2">
    <source>
        <dbReference type="Proteomes" id="UP000249419"/>
    </source>
</evidence>
<proteinExistence type="predicted"/>
<sequence>MNTDAIAAALTDAMPALAGTVFPALICIGAAAALEWHRLGEDDDYTVDDYKPATTARAAVYRYQAPVDGPTQVIRRALPDAGTPVYDQLAARATAHQWLRDIAATHTFMHNTNEGSVR</sequence>
<name>A0A328NIZ4_9ACTN</name>
<dbReference type="Proteomes" id="UP000249419">
    <property type="component" value="Unassembled WGS sequence"/>
</dbReference>
<protein>
    <submittedName>
        <fullName evidence="1">Uncharacterized protein</fullName>
    </submittedName>
</protein>
<dbReference type="AlphaFoldDB" id="A0A328NIZ4"/>
<dbReference type="EMBL" id="PYAG01000041">
    <property type="protein sequence ID" value="RAO26504.1"/>
    <property type="molecule type" value="Genomic_DNA"/>
</dbReference>
<accession>A0A328NIZ4</accession>